<dbReference type="EMBL" id="LAZR01064486">
    <property type="protein sequence ID" value="KKK57421.1"/>
    <property type="molecule type" value="Genomic_DNA"/>
</dbReference>
<dbReference type="AlphaFoldDB" id="A0A0F8ZBK9"/>
<evidence type="ECO:0008006" key="2">
    <source>
        <dbReference type="Google" id="ProtNLM"/>
    </source>
</evidence>
<proteinExistence type="predicted"/>
<evidence type="ECO:0000313" key="1">
    <source>
        <dbReference type="EMBL" id="KKK57421.1"/>
    </source>
</evidence>
<organism evidence="1">
    <name type="scientific">marine sediment metagenome</name>
    <dbReference type="NCBI Taxonomy" id="412755"/>
    <lineage>
        <taxon>unclassified sequences</taxon>
        <taxon>metagenomes</taxon>
        <taxon>ecological metagenomes</taxon>
    </lineage>
</organism>
<accession>A0A0F8ZBK9</accession>
<sequence>MKKEWKSWNSTLRAKSPKIRERDRLWTVMGKERHLYLWEKYDKPLCEFCGRNGLWHGDSESPTSLGGHHIDGRRNNGSPANCYIAHNFCQTIIHTEHIDVVQEDFQGVNHKVVVNYFMKGVHR</sequence>
<name>A0A0F8ZBK9_9ZZZZ</name>
<comment type="caution">
    <text evidence="1">The sequence shown here is derived from an EMBL/GenBank/DDBJ whole genome shotgun (WGS) entry which is preliminary data.</text>
</comment>
<reference evidence="1" key="1">
    <citation type="journal article" date="2015" name="Nature">
        <title>Complex archaea that bridge the gap between prokaryotes and eukaryotes.</title>
        <authorList>
            <person name="Spang A."/>
            <person name="Saw J.H."/>
            <person name="Jorgensen S.L."/>
            <person name="Zaremba-Niedzwiedzka K."/>
            <person name="Martijn J."/>
            <person name="Lind A.E."/>
            <person name="van Eijk R."/>
            <person name="Schleper C."/>
            <person name="Guy L."/>
            <person name="Ettema T.J."/>
        </authorList>
    </citation>
    <scope>NUCLEOTIDE SEQUENCE</scope>
</reference>
<protein>
    <recommendedName>
        <fullName evidence="2">HNH nuclease domain-containing protein</fullName>
    </recommendedName>
</protein>
<gene>
    <name evidence="1" type="ORF">LCGC14_3054620</name>
</gene>